<gene>
    <name evidence="1" type="ORF">LTS18_006053</name>
</gene>
<sequence length="284" mass="33204">MKATPQAAAATPHQASKTELTRLPTFDFLGFPRELRDLTYSFYIATETLTTLRYQFGVARRLRRTSTRIFPLTYKHALFFVNRQVHHEYLQALAEHEGTRVLLELRVYDRLRPNTPIQFQVPRVVMDHILWVGAIIVYEPARMSCDSEPCMMRAFKGEFFPPFDRFLAGHSKVTRFRLRCAVSLPFPYPHQDCCHSEVEHLLVEMFDSKVLSMPTLKAASVFTTFYGCNLNDRVEEHVKDEVDDGETWEVLGNPAVDECWQEMLKVNGQKQRTERSKKRKLRVW</sequence>
<protein>
    <submittedName>
        <fullName evidence="1">Uncharacterized protein</fullName>
    </submittedName>
</protein>
<proteinExistence type="predicted"/>
<evidence type="ECO:0000313" key="2">
    <source>
        <dbReference type="Proteomes" id="UP001186974"/>
    </source>
</evidence>
<organism evidence="1 2">
    <name type="scientific">Coniosporium uncinatum</name>
    <dbReference type="NCBI Taxonomy" id="93489"/>
    <lineage>
        <taxon>Eukaryota</taxon>
        <taxon>Fungi</taxon>
        <taxon>Dikarya</taxon>
        <taxon>Ascomycota</taxon>
        <taxon>Pezizomycotina</taxon>
        <taxon>Dothideomycetes</taxon>
        <taxon>Dothideomycetes incertae sedis</taxon>
        <taxon>Coniosporium</taxon>
    </lineage>
</organism>
<evidence type="ECO:0000313" key="1">
    <source>
        <dbReference type="EMBL" id="KAK3078982.1"/>
    </source>
</evidence>
<name>A0ACC3DQM0_9PEZI</name>
<accession>A0ACC3DQM0</accession>
<dbReference type="EMBL" id="JAWDJW010001466">
    <property type="protein sequence ID" value="KAK3078982.1"/>
    <property type="molecule type" value="Genomic_DNA"/>
</dbReference>
<dbReference type="Proteomes" id="UP001186974">
    <property type="component" value="Unassembled WGS sequence"/>
</dbReference>
<comment type="caution">
    <text evidence="1">The sequence shown here is derived from an EMBL/GenBank/DDBJ whole genome shotgun (WGS) entry which is preliminary data.</text>
</comment>
<keyword evidence="2" id="KW-1185">Reference proteome</keyword>
<reference evidence="1" key="1">
    <citation type="submission" date="2024-09" db="EMBL/GenBank/DDBJ databases">
        <title>Black Yeasts Isolated from many extreme environments.</title>
        <authorList>
            <person name="Coleine C."/>
            <person name="Stajich J.E."/>
            <person name="Selbmann L."/>
        </authorList>
    </citation>
    <scope>NUCLEOTIDE SEQUENCE</scope>
    <source>
        <strain evidence="1">CCFEE 5737</strain>
    </source>
</reference>